<dbReference type="RefSeq" id="WP_253567248.1">
    <property type="nucleotide sequence ID" value="NZ_JAMZEK010000003.1"/>
</dbReference>
<feature type="transmembrane region" description="Helical" evidence="1">
    <location>
        <begin position="32"/>
        <end position="49"/>
    </location>
</feature>
<organism evidence="2 3">
    <name type="scientific">Dyella lutea</name>
    <dbReference type="NCBI Taxonomy" id="2950441"/>
    <lineage>
        <taxon>Bacteria</taxon>
        <taxon>Pseudomonadati</taxon>
        <taxon>Pseudomonadota</taxon>
        <taxon>Gammaproteobacteria</taxon>
        <taxon>Lysobacterales</taxon>
        <taxon>Rhodanobacteraceae</taxon>
        <taxon>Dyella</taxon>
    </lineage>
</organism>
<evidence type="ECO:0000256" key="1">
    <source>
        <dbReference type="SAM" id="Phobius"/>
    </source>
</evidence>
<dbReference type="EMBL" id="JAMZEK010000003">
    <property type="protein sequence ID" value="MCP1375053.1"/>
    <property type="molecule type" value="Genomic_DNA"/>
</dbReference>
<accession>A0ABT1FCG4</accession>
<protein>
    <submittedName>
        <fullName evidence="2">Uncharacterized protein</fullName>
    </submittedName>
</protein>
<keyword evidence="1" id="KW-1133">Transmembrane helix</keyword>
<reference evidence="2 3" key="1">
    <citation type="submission" date="2022-06" db="EMBL/GenBank/DDBJ databases">
        <title>Dyella sp. Sa strain:Sa Genome sequencing.</title>
        <authorList>
            <person name="Park S."/>
        </authorList>
    </citation>
    <scope>NUCLEOTIDE SEQUENCE [LARGE SCALE GENOMIC DNA]</scope>
    <source>
        <strain evidence="2 3">Sa</strain>
    </source>
</reference>
<dbReference type="PROSITE" id="PS51257">
    <property type="entry name" value="PROKAR_LIPOPROTEIN"/>
    <property type="match status" value="1"/>
</dbReference>
<keyword evidence="3" id="KW-1185">Reference proteome</keyword>
<comment type="caution">
    <text evidence="2">The sequence shown here is derived from an EMBL/GenBank/DDBJ whole genome shotgun (WGS) entry which is preliminary data.</text>
</comment>
<dbReference type="Proteomes" id="UP001204615">
    <property type="component" value="Unassembled WGS sequence"/>
</dbReference>
<proteinExistence type="predicted"/>
<evidence type="ECO:0000313" key="2">
    <source>
        <dbReference type="EMBL" id="MCP1375053.1"/>
    </source>
</evidence>
<sequence length="52" mass="5106">MRTEAVIDAVGLAATLVLVAVLLLGLSCSTGGYLACTPASVGLASFVLIRAG</sequence>
<keyword evidence="1" id="KW-0472">Membrane</keyword>
<name>A0ABT1FCG4_9GAMM</name>
<feature type="transmembrane region" description="Helical" evidence="1">
    <location>
        <begin position="7"/>
        <end position="26"/>
    </location>
</feature>
<gene>
    <name evidence="2" type="ORF">NC595_13450</name>
</gene>
<keyword evidence="1" id="KW-0812">Transmembrane</keyword>
<evidence type="ECO:0000313" key="3">
    <source>
        <dbReference type="Proteomes" id="UP001204615"/>
    </source>
</evidence>